<feature type="domain" description="Aminoacyl-tRNA synthetase class Ia" evidence="6">
    <location>
        <begin position="1"/>
        <end position="148"/>
    </location>
</feature>
<reference evidence="7" key="1">
    <citation type="submission" date="2013-08" db="EMBL/GenBank/DDBJ databases">
        <authorList>
            <person name="Mendez C."/>
            <person name="Richter M."/>
            <person name="Ferrer M."/>
            <person name="Sanchez J."/>
        </authorList>
    </citation>
    <scope>NUCLEOTIDE SEQUENCE</scope>
</reference>
<dbReference type="EMBL" id="AUZX01009989">
    <property type="protein sequence ID" value="EQD49873.1"/>
    <property type="molecule type" value="Genomic_DNA"/>
</dbReference>
<dbReference type="InterPro" id="IPR023586">
    <property type="entry name" value="Ile-tRNA-ligase_type2"/>
</dbReference>
<accession>T0ZZ47</accession>
<dbReference type="EC" id="6.1.1.-" evidence="7"/>
<evidence type="ECO:0000256" key="2">
    <source>
        <dbReference type="ARBA" id="ARBA00022741"/>
    </source>
</evidence>
<proteinExistence type="predicted"/>
<evidence type="ECO:0000256" key="5">
    <source>
        <dbReference type="ARBA" id="ARBA00023146"/>
    </source>
</evidence>
<keyword evidence="1 7" id="KW-0436">Ligase</keyword>
<dbReference type="AlphaFoldDB" id="T0ZZ47"/>
<dbReference type="PANTHER" id="PTHR42780:SF1">
    <property type="entry name" value="ISOLEUCINE--TRNA LIGASE, CYTOPLASMIC"/>
    <property type="match status" value="1"/>
</dbReference>
<dbReference type="GO" id="GO:0004822">
    <property type="term" value="F:isoleucine-tRNA ligase activity"/>
    <property type="evidence" value="ECO:0007669"/>
    <property type="project" value="InterPro"/>
</dbReference>
<protein>
    <submittedName>
        <fullName evidence="7">Aminoacyl-tRNA synthetase, class Ia domain protein</fullName>
        <ecNumber evidence="7">6.1.1.-</ecNumber>
    </submittedName>
</protein>
<dbReference type="GO" id="GO:0005524">
    <property type="term" value="F:ATP binding"/>
    <property type="evidence" value="ECO:0007669"/>
    <property type="project" value="UniProtKB-KW"/>
</dbReference>
<keyword evidence="5 7" id="KW-0030">Aminoacyl-tRNA synthetase</keyword>
<dbReference type="InterPro" id="IPR014729">
    <property type="entry name" value="Rossmann-like_a/b/a_fold"/>
</dbReference>
<keyword evidence="2" id="KW-0547">Nucleotide-binding</keyword>
<dbReference type="PANTHER" id="PTHR42780">
    <property type="entry name" value="SOLEUCYL-TRNA SYNTHETASE"/>
    <property type="match status" value="1"/>
</dbReference>
<dbReference type="Gene3D" id="3.40.50.620">
    <property type="entry name" value="HUPs"/>
    <property type="match status" value="1"/>
</dbReference>
<evidence type="ECO:0000313" key="7">
    <source>
        <dbReference type="EMBL" id="EQD49873.1"/>
    </source>
</evidence>
<reference evidence="7" key="2">
    <citation type="journal article" date="2014" name="ISME J.">
        <title>Microbial stratification in low pH oxic and suboxic macroscopic growths along an acid mine drainage.</title>
        <authorList>
            <person name="Mendez-Garcia C."/>
            <person name="Mesa V."/>
            <person name="Sprenger R.R."/>
            <person name="Richter M."/>
            <person name="Diez M.S."/>
            <person name="Solano J."/>
            <person name="Bargiela R."/>
            <person name="Golyshina O.V."/>
            <person name="Manteca A."/>
            <person name="Ramos J.L."/>
            <person name="Gallego J.R."/>
            <person name="Llorente I."/>
            <person name="Martins Dos Santos V.A."/>
            <person name="Jensen O.N."/>
            <person name="Pelaez A.I."/>
            <person name="Sanchez J."/>
            <person name="Ferrer M."/>
        </authorList>
    </citation>
    <scope>NUCLEOTIDE SEQUENCE</scope>
</reference>
<dbReference type="SUPFAM" id="SSF52374">
    <property type="entry name" value="Nucleotidylyl transferase"/>
    <property type="match status" value="1"/>
</dbReference>
<feature type="non-terminal residue" evidence="7">
    <location>
        <position position="1"/>
    </location>
</feature>
<keyword evidence="3" id="KW-0067">ATP-binding</keyword>
<evidence type="ECO:0000256" key="3">
    <source>
        <dbReference type="ARBA" id="ARBA00022840"/>
    </source>
</evidence>
<comment type="caution">
    <text evidence="7">The sequence shown here is derived from an EMBL/GenBank/DDBJ whole genome shotgun (WGS) entry which is preliminary data.</text>
</comment>
<keyword evidence="4" id="KW-0648">Protein biosynthesis</keyword>
<dbReference type="GO" id="GO:0006428">
    <property type="term" value="P:isoleucyl-tRNA aminoacylation"/>
    <property type="evidence" value="ECO:0007669"/>
    <property type="project" value="TreeGrafter"/>
</dbReference>
<evidence type="ECO:0000256" key="4">
    <source>
        <dbReference type="ARBA" id="ARBA00022917"/>
    </source>
</evidence>
<evidence type="ECO:0000259" key="6">
    <source>
        <dbReference type="Pfam" id="PF00133"/>
    </source>
</evidence>
<gene>
    <name evidence="7" type="ORF">B1A_13640</name>
</gene>
<name>T0ZZ47_9ZZZZ</name>
<dbReference type="Pfam" id="PF00133">
    <property type="entry name" value="tRNA-synt_1"/>
    <property type="match status" value="1"/>
</dbReference>
<evidence type="ECO:0000256" key="1">
    <source>
        <dbReference type="ARBA" id="ARBA00022598"/>
    </source>
</evidence>
<dbReference type="InterPro" id="IPR002300">
    <property type="entry name" value="aa-tRNA-synth_Ia"/>
</dbReference>
<feature type="non-terminal residue" evidence="7">
    <location>
        <position position="165"/>
    </location>
</feature>
<sequence length="165" mass="19313">LHPGQMWVKAVKDITLRYRRMRGYDVRDMPGYDVHGLPIENKVEKKLELKSKQEIEEKIGVEEFIRQCRKFVDDGIGRMDSDYERFGITLDFAHPYIPFNKSYIEAGWQMFKRISDRGLLYRDTKATLYCPRCQTPVSQGSMEAEYMQDNDPSIAVSFKVVKNSS</sequence>
<organism evidence="7">
    <name type="scientific">mine drainage metagenome</name>
    <dbReference type="NCBI Taxonomy" id="410659"/>
    <lineage>
        <taxon>unclassified sequences</taxon>
        <taxon>metagenomes</taxon>
        <taxon>ecological metagenomes</taxon>
    </lineage>
</organism>